<proteinExistence type="predicted"/>
<sequence length="1250" mass="141471">MTSHYSDLPSLGSFRDADAPYFQPVPPDVCESGQLFWGHKLPACYPESRAFSRFGTDFALLSNEFSFVSFSHHELERCTANSEPFSLLEIPSVSNSERFHFEVDLGSDMAEILRGLDTILSHLSLLFFDTTLQVGIHSQASYSPKSGLTRLVVYATCSLSKLMLLLLEHRLSTTDFPSRILPTQNHHVLHSNGIISVPPSSVRIQDHLLVGIGATISADRVRELAMNCYVPSGPSFGQSCNLISLYTPIPIVPEWQPTDLDSIRRSLLTNAEIREALEVHSLKINQEVLRSRSEYEFKLGVGACPNGLAHSVPVSAVYEHRNHHLVLRCSHVSCQDSPGLRFPDLNSRVRSLVAHMADIGSTDLHCRQNWVNWSAVCDGPEFPPFPTDQRLVVIRACMGVGKTKELKSHLLRANAADPKTRILVLTFRRSLAFALHGVFNACTELAFQSYMDVDRENGMYLDVPRLIVQLDSLPLVWGEFDIVVIDEVLSVILHTRSNLISNHTNVIRKLQYLIKSSRQVVMMDANADEFASYNFVQTLERLVGHPAYWIHNVSFPAHTWFIYLQFYLSFSPQRFVRPCNRLARVHICNAELNSSVAQSFKVSALNQIKTLVESGKRVYAPCSTASHASELREWLLSLQESMPGIRFKVLTGETRESEKRTISENFTEVLDDLDIFVCSPAITAGPSFELKHFHHMVQFAVNHGPNGCTVDALLQQSGRVRILGDDYLVGNSGEVLDGPSENYCMDVYILDPPQHNPKPLESTELDHYLQTRQDGVFTYIPTGMVMDASVGTEEGRILFDTNSLSYACLKGCMYMLHKSMAHFSSIILSNLQEYGVKVTLVPFEAAEEDEDMTRHALTLKEGLNQRQKDESTQAILGALERPPLTKMEYEKARAAPEMSKILEQLVHEYRLCVLLYHVDLDDVHNDVEFLKTYVGPCSPHRLRKKMELQCSRLLSFEWSLSGLSTHQLSSWLVSKRLIAARETNSDLSTHMNKDLTIWKPAALAASRLLDLLVPDWRSLALTDSLTYTPRDCVEGLWTWLQDMGALKYNKLVEEMGFARKDKCSRNFSELSDFVAQARKHLLPQRVKSCRSVVDDILFHVFACKSERGAQQVKVIDLSLYKNMIKRRVTVDTSSKSEQRFTQALESRTGLKFIKTRPLWLLNPLTSRPMELDLFCDEKHVAIEYDGPQHYTFPNAYHQTREEFDAQVLRDQAKDSLCRMHGVVLIRIRCIGDLNSEVDEALLELKKIGIT</sequence>
<gene>
    <name evidence="2" type="ORF">CEUSTIGMA_g13421.t1</name>
</gene>
<accession>A0A250XSH4</accession>
<dbReference type="InterPro" id="IPR027417">
    <property type="entry name" value="P-loop_NTPase"/>
</dbReference>
<comment type="caution">
    <text evidence="2">The sequence shown here is derived from an EMBL/GenBank/DDBJ whole genome shotgun (WGS) entry which is preliminary data.</text>
</comment>
<dbReference type="GO" id="GO:0003688">
    <property type="term" value="F:DNA replication origin binding"/>
    <property type="evidence" value="ECO:0007669"/>
    <property type="project" value="InterPro"/>
</dbReference>
<dbReference type="InterPro" id="IPR003450">
    <property type="entry name" value="Replication_origin-bd"/>
</dbReference>
<evidence type="ECO:0000313" key="2">
    <source>
        <dbReference type="EMBL" id="GAX86005.1"/>
    </source>
</evidence>
<evidence type="ECO:0000313" key="3">
    <source>
        <dbReference type="Proteomes" id="UP000232323"/>
    </source>
</evidence>
<dbReference type="AlphaFoldDB" id="A0A250XSH4"/>
<dbReference type="Proteomes" id="UP000232323">
    <property type="component" value="Unassembled WGS sequence"/>
</dbReference>
<dbReference type="Pfam" id="PF02399">
    <property type="entry name" value="Herpes_ori_bp"/>
    <property type="match status" value="1"/>
</dbReference>
<feature type="domain" description="Replication origin-binding protein" evidence="1">
    <location>
        <begin position="385"/>
        <end position="726"/>
    </location>
</feature>
<keyword evidence="3" id="KW-1185">Reference proteome</keyword>
<dbReference type="GO" id="GO:0005524">
    <property type="term" value="F:ATP binding"/>
    <property type="evidence" value="ECO:0007669"/>
    <property type="project" value="InterPro"/>
</dbReference>
<evidence type="ECO:0000259" key="1">
    <source>
        <dbReference type="Pfam" id="PF02399"/>
    </source>
</evidence>
<organism evidence="2 3">
    <name type="scientific">Chlamydomonas eustigma</name>
    <dbReference type="NCBI Taxonomy" id="1157962"/>
    <lineage>
        <taxon>Eukaryota</taxon>
        <taxon>Viridiplantae</taxon>
        <taxon>Chlorophyta</taxon>
        <taxon>core chlorophytes</taxon>
        <taxon>Chlorophyceae</taxon>
        <taxon>CS clade</taxon>
        <taxon>Chlamydomonadales</taxon>
        <taxon>Chlamydomonadaceae</taxon>
        <taxon>Chlamydomonas</taxon>
    </lineage>
</organism>
<protein>
    <recommendedName>
        <fullName evidence="1">Replication origin-binding protein domain-containing protein</fullName>
    </recommendedName>
</protein>
<dbReference type="Gene3D" id="3.40.960.10">
    <property type="entry name" value="VSR Endonuclease"/>
    <property type="match status" value="1"/>
</dbReference>
<dbReference type="Gene3D" id="3.40.50.300">
    <property type="entry name" value="P-loop containing nucleotide triphosphate hydrolases"/>
    <property type="match status" value="1"/>
</dbReference>
<dbReference type="SUPFAM" id="SSF52540">
    <property type="entry name" value="P-loop containing nucleoside triphosphate hydrolases"/>
    <property type="match status" value="2"/>
</dbReference>
<name>A0A250XSH4_9CHLO</name>
<dbReference type="EMBL" id="BEGY01000215">
    <property type="protein sequence ID" value="GAX86005.1"/>
    <property type="molecule type" value="Genomic_DNA"/>
</dbReference>
<reference evidence="2 3" key="1">
    <citation type="submission" date="2017-08" db="EMBL/GenBank/DDBJ databases">
        <title>Acidophilic green algal genome provides insights into adaptation to an acidic environment.</title>
        <authorList>
            <person name="Hirooka S."/>
            <person name="Hirose Y."/>
            <person name="Kanesaki Y."/>
            <person name="Higuchi S."/>
            <person name="Fujiwara T."/>
            <person name="Onuma R."/>
            <person name="Era A."/>
            <person name="Ohbayashi R."/>
            <person name="Uzuka A."/>
            <person name="Nozaki H."/>
            <person name="Yoshikawa H."/>
            <person name="Miyagishima S.Y."/>
        </authorList>
    </citation>
    <scope>NUCLEOTIDE SEQUENCE [LARGE SCALE GENOMIC DNA]</scope>
    <source>
        <strain evidence="2 3">NIES-2499</strain>
    </source>
</reference>
<dbReference type="OrthoDB" id="2310771at2759"/>
<dbReference type="GO" id="GO:0006260">
    <property type="term" value="P:DNA replication"/>
    <property type="evidence" value="ECO:0007669"/>
    <property type="project" value="InterPro"/>
</dbReference>